<dbReference type="OrthoDB" id="53209at2157"/>
<dbReference type="PANTHER" id="PTHR30178">
    <property type="entry name" value="INNER MEMBRANE PROTEIN YAAH"/>
    <property type="match status" value="1"/>
</dbReference>
<dbReference type="GO" id="GO:0015360">
    <property type="term" value="F:acetate:proton symporter activity"/>
    <property type="evidence" value="ECO:0007669"/>
    <property type="project" value="TreeGrafter"/>
</dbReference>
<dbReference type="InterPro" id="IPR000791">
    <property type="entry name" value="Gpr1/Fun34/SatP-like"/>
</dbReference>
<dbReference type="Proteomes" id="UP000192050">
    <property type="component" value="Chromosome"/>
</dbReference>
<evidence type="ECO:0000256" key="4">
    <source>
        <dbReference type="ARBA" id="ARBA00022989"/>
    </source>
</evidence>
<dbReference type="EMBL" id="CP015363">
    <property type="protein sequence ID" value="ARD84902.1"/>
    <property type="molecule type" value="Genomic_DNA"/>
</dbReference>
<keyword evidence="4 6" id="KW-1133">Transmembrane helix</keyword>
<organism evidence="7 8">
    <name type="scientific">Ferroplasma acidiphilum</name>
    <dbReference type="NCBI Taxonomy" id="74969"/>
    <lineage>
        <taxon>Archaea</taxon>
        <taxon>Methanobacteriati</taxon>
        <taxon>Thermoplasmatota</taxon>
        <taxon>Thermoplasmata</taxon>
        <taxon>Thermoplasmatales</taxon>
        <taxon>Ferroplasmaceae</taxon>
        <taxon>Ferroplasma</taxon>
    </lineage>
</organism>
<evidence type="ECO:0000313" key="7">
    <source>
        <dbReference type="EMBL" id="ARD84902.1"/>
    </source>
</evidence>
<dbReference type="NCBIfam" id="NF038013">
    <property type="entry name" value="AceTr_1"/>
    <property type="match status" value="1"/>
</dbReference>
<dbReference type="GeneID" id="31676520"/>
<dbReference type="GO" id="GO:0005886">
    <property type="term" value="C:plasma membrane"/>
    <property type="evidence" value="ECO:0007669"/>
    <property type="project" value="TreeGrafter"/>
</dbReference>
<dbReference type="PANTHER" id="PTHR30178:SF3">
    <property type="entry name" value="SUCCINATE-ACETATE_PROTON SYMPORTER SATP"/>
    <property type="match status" value="1"/>
</dbReference>
<dbReference type="AlphaFoldDB" id="A0A1V0N420"/>
<dbReference type="RefSeq" id="WP_081142354.1">
    <property type="nucleotide sequence ID" value="NZ_CP015363.1"/>
</dbReference>
<dbReference type="GO" id="GO:0071422">
    <property type="term" value="P:succinate transmembrane transport"/>
    <property type="evidence" value="ECO:0007669"/>
    <property type="project" value="TreeGrafter"/>
</dbReference>
<evidence type="ECO:0000313" key="8">
    <source>
        <dbReference type="Proteomes" id="UP000192050"/>
    </source>
</evidence>
<feature type="transmembrane region" description="Helical" evidence="6">
    <location>
        <begin position="138"/>
        <end position="158"/>
    </location>
</feature>
<proteinExistence type="inferred from homology"/>
<comment type="subcellular location">
    <subcellularLocation>
        <location evidence="1">Membrane</location>
        <topology evidence="1">Multi-pass membrane protein</topology>
    </subcellularLocation>
</comment>
<evidence type="ECO:0000256" key="5">
    <source>
        <dbReference type="ARBA" id="ARBA00023136"/>
    </source>
</evidence>
<feature type="transmembrane region" description="Helical" evidence="6">
    <location>
        <begin position="45"/>
        <end position="62"/>
    </location>
</feature>
<evidence type="ECO:0000256" key="2">
    <source>
        <dbReference type="ARBA" id="ARBA00005587"/>
    </source>
</evidence>
<sequence length="201" mass="21525">MDETENVFGTVFKVDPAPLGLTGFALTTFMLSFVNAGIIGSKGGTGMAISFAFAYGGIAQLIAGQWEMRRGSQFGFVAFSSYGAFWLWYVFLEVAAHFSVITVTNEALGVSLLLWGVFTLYMFVTAIRLNLGLMFTFLFLWLTFFFLGAGAMSGVVIITHIGGYLGILAAAFAIYTAFAVVTNSNHAGRIPLGAGIGSKKK</sequence>
<keyword evidence="8" id="KW-1185">Reference proteome</keyword>
<gene>
    <name evidence="7" type="ORF">FAD_1021</name>
</gene>
<dbReference type="KEGG" id="fai:FAD_1021"/>
<keyword evidence="3 6" id="KW-0812">Transmembrane</keyword>
<dbReference type="InterPro" id="IPR047623">
    <property type="entry name" value="SatP"/>
</dbReference>
<protein>
    <submittedName>
        <fullName evidence="7">GPR1/FUN34/yaaH family transporter</fullName>
    </submittedName>
</protein>
<evidence type="ECO:0000256" key="3">
    <source>
        <dbReference type="ARBA" id="ARBA00022692"/>
    </source>
</evidence>
<evidence type="ECO:0000256" key="1">
    <source>
        <dbReference type="ARBA" id="ARBA00004141"/>
    </source>
</evidence>
<keyword evidence="5 6" id="KW-0472">Membrane</keyword>
<reference evidence="7 8" key="1">
    <citation type="submission" date="2011-10" db="EMBL/GenBank/DDBJ databases">
        <title>Metabolic and evolutionary patterns in the extreme acidophile Ferroplasma acidiphilum.</title>
        <authorList>
            <person name="Golyshina O.V."/>
            <person name="Kozyavkin S.A."/>
            <person name="Tatusov R.L."/>
            <person name="Slesarev A.I."/>
            <person name="Golyshin P.N."/>
        </authorList>
    </citation>
    <scope>NUCLEOTIDE SEQUENCE [LARGE SCALE GENOMIC DNA]</scope>
    <source>
        <strain evidence="8">Y</strain>
    </source>
</reference>
<feature type="transmembrane region" description="Helical" evidence="6">
    <location>
        <begin position="112"/>
        <end position="131"/>
    </location>
</feature>
<dbReference type="Pfam" id="PF01184">
    <property type="entry name" value="Gpr1_Fun34_YaaH"/>
    <property type="match status" value="1"/>
</dbReference>
<name>A0A1V0N420_9ARCH</name>
<accession>A0A1V0N420</accession>
<feature type="transmembrane region" description="Helical" evidence="6">
    <location>
        <begin position="74"/>
        <end position="92"/>
    </location>
</feature>
<evidence type="ECO:0000256" key="6">
    <source>
        <dbReference type="SAM" id="Phobius"/>
    </source>
</evidence>
<feature type="transmembrane region" description="Helical" evidence="6">
    <location>
        <begin position="164"/>
        <end position="182"/>
    </location>
</feature>
<feature type="transmembrane region" description="Helical" evidence="6">
    <location>
        <begin position="21"/>
        <end position="39"/>
    </location>
</feature>
<dbReference type="STRING" id="74969.FAD_1021"/>
<comment type="similarity">
    <text evidence="2">Belongs to the acetate uptake transporter (AceTr) (TC 2.A.96) family.</text>
</comment>